<evidence type="ECO:0000313" key="1">
    <source>
        <dbReference type="EMBL" id="TBU56521.1"/>
    </source>
</evidence>
<dbReference type="AlphaFoldDB" id="A0A4Q9PQ96"/>
<keyword evidence="2" id="KW-1185">Reference proteome</keyword>
<protein>
    <submittedName>
        <fullName evidence="1">Uncharacterized protein</fullName>
    </submittedName>
</protein>
<gene>
    <name evidence="1" type="ORF">BD310DRAFT_610836</name>
</gene>
<dbReference type="EMBL" id="ML145150">
    <property type="protein sequence ID" value="TBU56521.1"/>
    <property type="molecule type" value="Genomic_DNA"/>
</dbReference>
<sequence>MYLALRSTPIGSVFVWPTTLGVFNSCRSLISSRAYRASAYLDSRSDQAPVAQPHRQRVQRDRRFRPMLGLLCPENLSRKWMETSADRYRLVDRE</sequence>
<proteinExistence type="predicted"/>
<reference evidence="1 2" key="1">
    <citation type="submission" date="2019-01" db="EMBL/GenBank/DDBJ databases">
        <title>Draft genome sequences of three monokaryotic isolates of the white-rot basidiomycete fungus Dichomitus squalens.</title>
        <authorList>
            <consortium name="DOE Joint Genome Institute"/>
            <person name="Lopez S.C."/>
            <person name="Andreopoulos B."/>
            <person name="Pangilinan J."/>
            <person name="Lipzen A."/>
            <person name="Riley R."/>
            <person name="Ahrendt S."/>
            <person name="Ng V."/>
            <person name="Barry K."/>
            <person name="Daum C."/>
            <person name="Grigoriev I.V."/>
            <person name="Hilden K.S."/>
            <person name="Makela M.R."/>
            <person name="de Vries R.P."/>
        </authorList>
    </citation>
    <scope>NUCLEOTIDE SEQUENCE [LARGE SCALE GENOMIC DNA]</scope>
    <source>
        <strain evidence="1 2">CBS 464.89</strain>
    </source>
</reference>
<name>A0A4Q9PQ96_9APHY</name>
<organism evidence="1 2">
    <name type="scientific">Dichomitus squalens</name>
    <dbReference type="NCBI Taxonomy" id="114155"/>
    <lineage>
        <taxon>Eukaryota</taxon>
        <taxon>Fungi</taxon>
        <taxon>Dikarya</taxon>
        <taxon>Basidiomycota</taxon>
        <taxon>Agaricomycotina</taxon>
        <taxon>Agaricomycetes</taxon>
        <taxon>Polyporales</taxon>
        <taxon>Polyporaceae</taxon>
        <taxon>Dichomitus</taxon>
    </lineage>
</organism>
<accession>A0A4Q9PQ96</accession>
<evidence type="ECO:0000313" key="2">
    <source>
        <dbReference type="Proteomes" id="UP000292082"/>
    </source>
</evidence>
<dbReference type="Proteomes" id="UP000292082">
    <property type="component" value="Unassembled WGS sequence"/>
</dbReference>